<evidence type="ECO:0008006" key="4">
    <source>
        <dbReference type="Google" id="ProtNLM"/>
    </source>
</evidence>
<protein>
    <recommendedName>
        <fullName evidence="4">YcxB-like protein domain-containing protein</fullName>
    </recommendedName>
</protein>
<dbReference type="RefSeq" id="WP_188828124.1">
    <property type="nucleotide sequence ID" value="NZ_BMMW01000001.1"/>
</dbReference>
<evidence type="ECO:0000313" key="2">
    <source>
        <dbReference type="EMBL" id="GGK45495.1"/>
    </source>
</evidence>
<name>A0A917QDR0_9NOCA</name>
<keyword evidence="1" id="KW-0472">Membrane</keyword>
<dbReference type="AlphaFoldDB" id="A0A917QDR0"/>
<sequence length="132" mass="14173">MTVAVALLSTEASVIGWMAAGAKGVAIGLFGIALMSGLAYLYVTFPPPRVHKALRPHTFPGARFAANFASDAVTVETATSICCYPYANLTRITTHDAMTLLYLGRAPMVFPQELFPPEMQQALRDKGIQVTP</sequence>
<dbReference type="Proteomes" id="UP000612956">
    <property type="component" value="Unassembled WGS sequence"/>
</dbReference>
<gene>
    <name evidence="2" type="ORF">GCM10011591_16330</name>
</gene>
<proteinExistence type="predicted"/>
<comment type="caution">
    <text evidence="2">The sequence shown here is derived from an EMBL/GenBank/DDBJ whole genome shotgun (WGS) entry which is preliminary data.</text>
</comment>
<evidence type="ECO:0000256" key="1">
    <source>
        <dbReference type="SAM" id="Phobius"/>
    </source>
</evidence>
<feature type="transmembrane region" description="Helical" evidence="1">
    <location>
        <begin position="22"/>
        <end position="45"/>
    </location>
</feature>
<keyword evidence="1" id="KW-0812">Transmembrane</keyword>
<organism evidence="2 3">
    <name type="scientific">Nocardia camponoti</name>
    <dbReference type="NCBI Taxonomy" id="1616106"/>
    <lineage>
        <taxon>Bacteria</taxon>
        <taxon>Bacillati</taxon>
        <taxon>Actinomycetota</taxon>
        <taxon>Actinomycetes</taxon>
        <taxon>Mycobacteriales</taxon>
        <taxon>Nocardiaceae</taxon>
        <taxon>Nocardia</taxon>
    </lineage>
</organism>
<keyword evidence="1" id="KW-1133">Transmembrane helix</keyword>
<accession>A0A917QDR0</accession>
<evidence type="ECO:0000313" key="3">
    <source>
        <dbReference type="Proteomes" id="UP000612956"/>
    </source>
</evidence>
<reference evidence="2" key="2">
    <citation type="submission" date="2020-09" db="EMBL/GenBank/DDBJ databases">
        <authorList>
            <person name="Sun Q."/>
            <person name="Zhou Y."/>
        </authorList>
    </citation>
    <scope>NUCLEOTIDE SEQUENCE</scope>
    <source>
        <strain evidence="2">CGMCC 4.7278</strain>
    </source>
</reference>
<dbReference type="EMBL" id="BMMW01000001">
    <property type="protein sequence ID" value="GGK45495.1"/>
    <property type="molecule type" value="Genomic_DNA"/>
</dbReference>
<keyword evidence="3" id="KW-1185">Reference proteome</keyword>
<reference evidence="2" key="1">
    <citation type="journal article" date="2014" name="Int. J. Syst. Evol. Microbiol.">
        <title>Complete genome sequence of Corynebacterium casei LMG S-19264T (=DSM 44701T), isolated from a smear-ripened cheese.</title>
        <authorList>
            <consortium name="US DOE Joint Genome Institute (JGI-PGF)"/>
            <person name="Walter F."/>
            <person name="Albersmeier A."/>
            <person name="Kalinowski J."/>
            <person name="Ruckert C."/>
        </authorList>
    </citation>
    <scope>NUCLEOTIDE SEQUENCE</scope>
    <source>
        <strain evidence="2">CGMCC 4.7278</strain>
    </source>
</reference>